<dbReference type="InterPro" id="IPR000868">
    <property type="entry name" value="Isochorismatase-like_dom"/>
</dbReference>
<dbReference type="EMBL" id="JBEAAL010000001">
    <property type="protein sequence ID" value="MEQ1403963.1"/>
    <property type="molecule type" value="Genomic_DNA"/>
</dbReference>
<gene>
    <name evidence="3" type="ORF">ABK249_03375</name>
</gene>
<dbReference type="SUPFAM" id="SSF52499">
    <property type="entry name" value="Isochorismatase-like hydrolases"/>
    <property type="match status" value="1"/>
</dbReference>
<evidence type="ECO:0000259" key="2">
    <source>
        <dbReference type="Pfam" id="PF00857"/>
    </source>
</evidence>
<sequence>MNKPCLIVIDMIRDYLGSWEPEALKELVGNTNKLVENFKRRQLPVIWVRNEFRPDLSDAFPEMREKNVRLAIQGTQGAQLHPDLLWSASDITVIKKRYSAFFGTNLDELLAELGATDLVLCGINTHACIRTAAIDAYQRDFRVFLAEECISTYDDEHGRISLSYMNGKIAHLVGIGDLISVIERR</sequence>
<keyword evidence="1 3" id="KW-0378">Hydrolase</keyword>
<evidence type="ECO:0000313" key="4">
    <source>
        <dbReference type="Proteomes" id="UP001496627"/>
    </source>
</evidence>
<dbReference type="Proteomes" id="UP001496627">
    <property type="component" value="Unassembled WGS sequence"/>
</dbReference>
<dbReference type="GO" id="GO:0016787">
    <property type="term" value="F:hydrolase activity"/>
    <property type="evidence" value="ECO:0007669"/>
    <property type="project" value="UniProtKB-KW"/>
</dbReference>
<dbReference type="Gene3D" id="3.40.50.850">
    <property type="entry name" value="Isochorismatase-like"/>
    <property type="match status" value="1"/>
</dbReference>
<accession>A0ABV0LWH7</accession>
<feature type="domain" description="Isochorismatase-like" evidence="2">
    <location>
        <begin position="5"/>
        <end position="172"/>
    </location>
</feature>
<organism evidence="3 4">
    <name type="scientific">Neorhizobium phenanthreniclasticum</name>
    <dbReference type="NCBI Taxonomy" id="3157917"/>
    <lineage>
        <taxon>Bacteria</taxon>
        <taxon>Pseudomonadati</taxon>
        <taxon>Pseudomonadota</taxon>
        <taxon>Alphaproteobacteria</taxon>
        <taxon>Hyphomicrobiales</taxon>
        <taxon>Rhizobiaceae</taxon>
        <taxon>Rhizobium/Agrobacterium group</taxon>
        <taxon>Neorhizobium</taxon>
    </lineage>
</organism>
<dbReference type="Pfam" id="PF00857">
    <property type="entry name" value="Isochorismatase"/>
    <property type="match status" value="1"/>
</dbReference>
<dbReference type="PANTHER" id="PTHR43540">
    <property type="entry name" value="PEROXYUREIDOACRYLATE/UREIDOACRYLATE AMIDOHYDROLASE-RELATED"/>
    <property type="match status" value="1"/>
</dbReference>
<dbReference type="InterPro" id="IPR050272">
    <property type="entry name" value="Isochorismatase-like_hydrls"/>
</dbReference>
<comment type="caution">
    <text evidence="3">The sequence shown here is derived from an EMBL/GenBank/DDBJ whole genome shotgun (WGS) entry which is preliminary data.</text>
</comment>
<dbReference type="RefSeq" id="WP_037159206.1">
    <property type="nucleotide sequence ID" value="NZ_JBEAAL010000001.1"/>
</dbReference>
<name>A0ABV0LWH7_9HYPH</name>
<reference evidence="3 4" key="1">
    <citation type="submission" date="2024-05" db="EMBL/GenBank/DDBJ databases">
        <title>Neorhizobium sp. Rsf11, a plant growth promoting and heavy metal resistant PAH-degrader.</title>
        <authorList>
            <person name="Golubev S.N."/>
            <person name="Muratova A.Y."/>
            <person name="Markelova M.I."/>
        </authorList>
    </citation>
    <scope>NUCLEOTIDE SEQUENCE [LARGE SCALE GENOMIC DNA]</scope>
    <source>
        <strain evidence="3 4">Rsf11</strain>
    </source>
</reference>
<dbReference type="PANTHER" id="PTHR43540:SF6">
    <property type="entry name" value="ISOCHORISMATASE-LIKE DOMAIN-CONTAINING PROTEIN"/>
    <property type="match status" value="1"/>
</dbReference>
<keyword evidence="4" id="KW-1185">Reference proteome</keyword>
<evidence type="ECO:0000256" key="1">
    <source>
        <dbReference type="ARBA" id="ARBA00022801"/>
    </source>
</evidence>
<dbReference type="InterPro" id="IPR036380">
    <property type="entry name" value="Isochorismatase-like_sf"/>
</dbReference>
<evidence type="ECO:0000313" key="3">
    <source>
        <dbReference type="EMBL" id="MEQ1403963.1"/>
    </source>
</evidence>
<dbReference type="CDD" id="cd00431">
    <property type="entry name" value="cysteine_hydrolases"/>
    <property type="match status" value="1"/>
</dbReference>
<protein>
    <submittedName>
        <fullName evidence="3">Isochorismatase family cysteine hydrolase</fullName>
        <ecNumber evidence="3">3.-.-.-</ecNumber>
    </submittedName>
</protein>
<dbReference type="EC" id="3.-.-.-" evidence="3"/>
<proteinExistence type="predicted"/>